<organism evidence="2 3">
    <name type="scientific">Candidatus Iainarchaeum sp</name>
    <dbReference type="NCBI Taxonomy" id="3101447"/>
    <lineage>
        <taxon>Archaea</taxon>
        <taxon>Candidatus Iainarchaeota</taxon>
        <taxon>Candidatus Iainarchaeia</taxon>
        <taxon>Candidatus Iainarchaeales</taxon>
        <taxon>Candidatus Iainarchaeaceae</taxon>
        <taxon>Candidatus Iainarchaeum</taxon>
    </lineage>
</organism>
<reference evidence="3" key="1">
    <citation type="submission" date="2017-09" db="EMBL/GenBank/DDBJ databases">
        <title>The Reconstruction of 2,631 Draft Metagenome-Assembled Genomes from the Global Oceans.</title>
        <authorList>
            <person name="Tully B.J."/>
            <person name="Graham E.D."/>
            <person name="Heidelberg J.F."/>
        </authorList>
    </citation>
    <scope>NUCLEOTIDE SEQUENCE [LARGE SCALE GENOMIC DNA]</scope>
</reference>
<keyword evidence="1" id="KW-0812">Transmembrane</keyword>
<keyword evidence="1" id="KW-1133">Transmembrane helix</keyword>
<evidence type="ECO:0000256" key="1">
    <source>
        <dbReference type="SAM" id="Phobius"/>
    </source>
</evidence>
<evidence type="ECO:0000313" key="3">
    <source>
        <dbReference type="Proteomes" id="UP000226712"/>
    </source>
</evidence>
<feature type="transmembrane region" description="Helical" evidence="1">
    <location>
        <begin position="240"/>
        <end position="260"/>
    </location>
</feature>
<proteinExistence type="predicted"/>
<dbReference type="SUPFAM" id="SSF57997">
    <property type="entry name" value="Tropomyosin"/>
    <property type="match status" value="1"/>
</dbReference>
<dbReference type="Gene3D" id="1.20.5.340">
    <property type="match status" value="1"/>
</dbReference>
<evidence type="ECO:0000313" key="2">
    <source>
        <dbReference type="EMBL" id="MAG18389.1"/>
    </source>
</evidence>
<comment type="caution">
    <text evidence="2">The sequence shown here is derived from an EMBL/GenBank/DDBJ whole genome shotgun (WGS) entry which is preliminary data.</text>
</comment>
<dbReference type="AlphaFoldDB" id="A0A2D6LQC4"/>
<accession>A0A2D6LQC4</accession>
<protein>
    <submittedName>
        <fullName evidence="2">Uncharacterized protein</fullName>
    </submittedName>
</protein>
<dbReference type="Proteomes" id="UP000226712">
    <property type="component" value="Unassembled WGS sequence"/>
</dbReference>
<name>A0A2D6LQC4_9ARCH</name>
<sequence length="311" mass="33442">MRKSLLFGLIFLLTIGFAGITSAVSIDAPSTIPNNVSWGFSADIGFGSTATVEIDGSKVAEVFSSGDVIYKAFSPNVSNAYMFGNDLVVYHVGLSEGTHTITVNSDSKDVTAINLPNESEILASVDTKVESKLGEYDQKLSGLEADFKGFWDKLNATEAKANSLDSSVSSLSNEVSSVSSKVDSTSSSLSSTTSSFEQRIASLEGVEQQRIADEEAARLAEEEAQKNSPITGFFNLTKDLALPIAFIVIVVVLGIVAFIAKDRLPKLDSIYSPEKKDEHGLPLSKEDNEVAEEILSGGNKWAFKEEEEEEE</sequence>
<gene>
    <name evidence="2" type="ORF">CL944_02865</name>
</gene>
<keyword evidence="1" id="KW-0472">Membrane</keyword>
<dbReference type="EMBL" id="NZBD01000016">
    <property type="protein sequence ID" value="MAG18389.1"/>
    <property type="molecule type" value="Genomic_DNA"/>
</dbReference>